<protein>
    <submittedName>
        <fullName evidence="5">Pentatricopeptide repeat-containing protein At1g26900, mitochondrial</fullName>
    </submittedName>
</protein>
<dbReference type="PANTHER" id="PTHR24015:SF505">
    <property type="entry name" value="OS01G0819800 PROTEIN"/>
    <property type="match status" value="1"/>
</dbReference>
<evidence type="ECO:0000256" key="3">
    <source>
        <dbReference type="PROSITE-ProRule" id="PRU00708"/>
    </source>
</evidence>
<evidence type="ECO:0000313" key="4">
    <source>
        <dbReference type="Proteomes" id="UP000515123"/>
    </source>
</evidence>
<accession>A0A6P5FWX3</accession>
<evidence type="ECO:0000256" key="1">
    <source>
        <dbReference type="ARBA" id="ARBA00022737"/>
    </source>
</evidence>
<dbReference type="InterPro" id="IPR011990">
    <property type="entry name" value="TPR-like_helical_dom_sf"/>
</dbReference>
<dbReference type="InterPro" id="IPR002885">
    <property type="entry name" value="PPR_rpt"/>
</dbReference>
<evidence type="ECO:0000313" key="5">
    <source>
        <dbReference type="RefSeq" id="XP_020100504.1"/>
    </source>
</evidence>
<dbReference type="AlphaFoldDB" id="A0A6P5FWX3"/>
<dbReference type="RefSeq" id="XP_020100504.1">
    <property type="nucleotide sequence ID" value="XM_020244915.1"/>
</dbReference>
<dbReference type="Pfam" id="PF01535">
    <property type="entry name" value="PPR"/>
    <property type="match status" value="3"/>
</dbReference>
<feature type="repeat" description="PPR" evidence="3">
    <location>
        <begin position="432"/>
        <end position="462"/>
    </location>
</feature>
<dbReference type="InterPro" id="IPR046960">
    <property type="entry name" value="PPR_At4g14850-like_plant"/>
</dbReference>
<dbReference type="PROSITE" id="PS51375">
    <property type="entry name" value="PPR"/>
    <property type="match status" value="3"/>
</dbReference>
<proteinExistence type="predicted"/>
<dbReference type="FunFam" id="1.25.40.10:FF:000196">
    <property type="entry name" value="Pentatricopeptide repeat-containing protein At4g14850"/>
    <property type="match status" value="1"/>
</dbReference>
<reference evidence="4" key="1">
    <citation type="journal article" date="2015" name="Nat. Genet.">
        <title>The pineapple genome and the evolution of CAM photosynthesis.</title>
        <authorList>
            <person name="Ming R."/>
            <person name="VanBuren R."/>
            <person name="Wai C.M."/>
            <person name="Tang H."/>
            <person name="Schatz M.C."/>
            <person name="Bowers J.E."/>
            <person name="Lyons E."/>
            <person name="Wang M.L."/>
            <person name="Chen J."/>
            <person name="Biggers E."/>
            <person name="Zhang J."/>
            <person name="Huang L."/>
            <person name="Zhang L."/>
            <person name="Miao W."/>
            <person name="Zhang J."/>
            <person name="Ye Z."/>
            <person name="Miao C."/>
            <person name="Lin Z."/>
            <person name="Wang H."/>
            <person name="Zhou H."/>
            <person name="Yim W.C."/>
            <person name="Priest H.D."/>
            <person name="Zheng C."/>
            <person name="Woodhouse M."/>
            <person name="Edger P.P."/>
            <person name="Guyot R."/>
            <person name="Guo H.B."/>
            <person name="Guo H."/>
            <person name="Zheng G."/>
            <person name="Singh R."/>
            <person name="Sharma A."/>
            <person name="Min X."/>
            <person name="Zheng Y."/>
            <person name="Lee H."/>
            <person name="Gurtowski J."/>
            <person name="Sedlazeck F.J."/>
            <person name="Harkess A."/>
            <person name="McKain M.R."/>
            <person name="Liao Z."/>
            <person name="Fang J."/>
            <person name="Liu J."/>
            <person name="Zhang X."/>
            <person name="Zhang Q."/>
            <person name="Hu W."/>
            <person name="Qin Y."/>
            <person name="Wang K."/>
            <person name="Chen L.Y."/>
            <person name="Shirley N."/>
            <person name="Lin Y.R."/>
            <person name="Liu L.Y."/>
            <person name="Hernandez A.G."/>
            <person name="Wright C.L."/>
            <person name="Bulone V."/>
            <person name="Tuskan G.A."/>
            <person name="Heath K."/>
            <person name="Zee F."/>
            <person name="Moore P.H."/>
            <person name="Sunkar R."/>
            <person name="Leebens-Mack J.H."/>
            <person name="Mockler T."/>
            <person name="Bennetzen J.L."/>
            <person name="Freeling M."/>
            <person name="Sankoff D."/>
            <person name="Paterson A.H."/>
            <person name="Zhu X."/>
            <person name="Yang X."/>
            <person name="Smith J.A."/>
            <person name="Cushman J.C."/>
            <person name="Paull R.E."/>
            <person name="Yu Q."/>
        </authorList>
    </citation>
    <scope>NUCLEOTIDE SEQUENCE [LARGE SCALE GENOMIC DNA]</scope>
    <source>
        <strain evidence="4">cv. F153</strain>
    </source>
</reference>
<dbReference type="OrthoDB" id="185373at2759"/>
<dbReference type="GO" id="GO:0009451">
    <property type="term" value="P:RNA modification"/>
    <property type="evidence" value="ECO:0007669"/>
    <property type="project" value="InterPro"/>
</dbReference>
<keyword evidence="1" id="KW-0677">Repeat</keyword>
<dbReference type="Gene3D" id="1.25.40.10">
    <property type="entry name" value="Tetratricopeptide repeat domain"/>
    <property type="match status" value="3"/>
</dbReference>
<dbReference type="PANTHER" id="PTHR24015">
    <property type="entry name" value="OS07G0578800 PROTEIN-RELATED"/>
    <property type="match status" value="1"/>
</dbReference>
<dbReference type="Proteomes" id="UP000515123">
    <property type="component" value="Linkage group 12"/>
</dbReference>
<dbReference type="GeneID" id="109718608"/>
<dbReference type="GO" id="GO:0003723">
    <property type="term" value="F:RNA binding"/>
    <property type="evidence" value="ECO:0007669"/>
    <property type="project" value="InterPro"/>
</dbReference>
<name>A0A6P5FWX3_ANACO</name>
<sequence length="579" mass="63212">MPRSAPARISTRVVSLLRSSSSSATKPYPHLLQIHALMVKSALDLLPFPTSLLLSAAAAAEAGGGAADSASAAFIYARAIFRFIPAPNLFQYNTMLRSYAALALRHHPLLLSEALALFKTLMTEPLPLDQFPFVSVLKLSARCRTLPLGKQVHGLVAKSGFDVYPNVWNTLIHFYCCCGEMCDAHTMFDEMPQRRDMVSWAALINGYGQVSETKKAMSLFRDVVSSCSEVNAASIVSALSASVEFGSLCGECLHGYCIKIGFCSELNVATAIMSVYVKFGCMDYARKVFDSVQRRDLVLYNCMVDGYAKKGLVEESLGLIEKMRRERAKPNSSTFVGLLSACASSGALVVGRRIHEFVKEEDIELDSALGTALVDMYSKTGCIIDANKVFDEMPERDVKAWTAMIMGFGFHGRAEAALSLFYRMESEKALPNEVTFLAVLSACSHGGLVAEAKKCFEKMVRDYKLSPKPEHYGCVIDLLGRAGRLEEAHELIKGLPSEADDMAWRALLAACRVHGNVELGETVRRYLVGLGDEHPADSVVLSSTYAGAGMWDAIAKAREFEGHKMVKKEAGCSSIEMAC</sequence>
<feature type="repeat" description="PPR" evidence="3">
    <location>
        <begin position="296"/>
        <end position="330"/>
    </location>
</feature>
<dbReference type="Gramene" id="Aco000184.1.mrna1">
    <property type="protein sequence ID" value="Aco000184.1.mrna1.cds1"/>
    <property type="gene ID" value="Aco000184.1.path1"/>
</dbReference>
<evidence type="ECO:0000256" key="2">
    <source>
        <dbReference type="ARBA" id="ARBA00022946"/>
    </source>
</evidence>
<organism evidence="4 5">
    <name type="scientific">Ananas comosus</name>
    <name type="common">Pineapple</name>
    <name type="synonym">Ananas ananas</name>
    <dbReference type="NCBI Taxonomy" id="4615"/>
    <lineage>
        <taxon>Eukaryota</taxon>
        <taxon>Viridiplantae</taxon>
        <taxon>Streptophyta</taxon>
        <taxon>Embryophyta</taxon>
        <taxon>Tracheophyta</taxon>
        <taxon>Spermatophyta</taxon>
        <taxon>Magnoliopsida</taxon>
        <taxon>Liliopsida</taxon>
        <taxon>Poales</taxon>
        <taxon>Bromeliaceae</taxon>
        <taxon>Bromelioideae</taxon>
        <taxon>Ananas</taxon>
    </lineage>
</organism>
<dbReference type="FunFam" id="1.25.40.10:FF:000927">
    <property type="entry name" value="Pentatricopeptide repeat-containing protein"/>
    <property type="match status" value="1"/>
</dbReference>
<gene>
    <name evidence="5" type="primary">LOC109718608</name>
</gene>
<keyword evidence="2" id="KW-0809">Transit peptide</keyword>
<feature type="repeat" description="PPR" evidence="3">
    <location>
        <begin position="397"/>
        <end position="431"/>
    </location>
</feature>
<keyword evidence="4" id="KW-1185">Reference proteome</keyword>
<dbReference type="Pfam" id="PF13041">
    <property type="entry name" value="PPR_2"/>
    <property type="match status" value="2"/>
</dbReference>
<dbReference type="NCBIfam" id="TIGR00756">
    <property type="entry name" value="PPR"/>
    <property type="match status" value="4"/>
</dbReference>
<reference evidence="5" key="2">
    <citation type="submission" date="2025-08" db="UniProtKB">
        <authorList>
            <consortium name="RefSeq"/>
        </authorList>
    </citation>
    <scope>IDENTIFICATION</scope>
    <source>
        <tissue evidence="5">Leaf</tissue>
    </source>
</reference>